<evidence type="ECO:0000313" key="2">
    <source>
        <dbReference type="EMBL" id="SDF08900.1"/>
    </source>
</evidence>
<evidence type="ECO:0000259" key="1">
    <source>
        <dbReference type="PROSITE" id="PS50987"/>
    </source>
</evidence>
<feature type="domain" description="HTH arsR-type" evidence="1">
    <location>
        <begin position="1"/>
        <end position="94"/>
    </location>
</feature>
<protein>
    <submittedName>
        <fullName evidence="2">DNA-binding transcriptional regulator, ArsR family</fullName>
    </submittedName>
</protein>
<dbReference type="InterPro" id="IPR011991">
    <property type="entry name" value="ArsR-like_HTH"/>
</dbReference>
<gene>
    <name evidence="2" type="ORF">SAMN04488117_102229</name>
</gene>
<dbReference type="PANTHER" id="PTHR38600">
    <property type="entry name" value="TRANSCRIPTIONAL REGULATORY PROTEIN"/>
    <property type="match status" value="1"/>
</dbReference>
<dbReference type="Gene3D" id="1.10.10.10">
    <property type="entry name" value="Winged helix-like DNA-binding domain superfamily/Winged helix DNA-binding domain"/>
    <property type="match status" value="1"/>
</dbReference>
<dbReference type="InterPro" id="IPR001845">
    <property type="entry name" value="HTH_ArsR_DNA-bd_dom"/>
</dbReference>
<dbReference type="AlphaFoldDB" id="A0A1G7I866"/>
<organism evidence="2 3">
    <name type="scientific">Celeribacter baekdonensis</name>
    <dbReference type="NCBI Taxonomy" id="875171"/>
    <lineage>
        <taxon>Bacteria</taxon>
        <taxon>Pseudomonadati</taxon>
        <taxon>Pseudomonadota</taxon>
        <taxon>Alphaproteobacteria</taxon>
        <taxon>Rhodobacterales</taxon>
        <taxon>Roseobacteraceae</taxon>
        <taxon>Celeribacter</taxon>
    </lineage>
</organism>
<name>A0A1G7I866_9RHOB</name>
<dbReference type="PRINTS" id="PR00778">
    <property type="entry name" value="HTHARSR"/>
</dbReference>
<dbReference type="Proteomes" id="UP000182284">
    <property type="component" value="Unassembled WGS sequence"/>
</dbReference>
<dbReference type="NCBIfam" id="NF033788">
    <property type="entry name" value="HTH_metalloreg"/>
    <property type="match status" value="1"/>
</dbReference>
<dbReference type="SUPFAM" id="SSF46785">
    <property type="entry name" value="Winged helix' DNA-binding domain"/>
    <property type="match status" value="1"/>
</dbReference>
<dbReference type="PANTHER" id="PTHR38600:SF2">
    <property type="entry name" value="SLL0088 PROTEIN"/>
    <property type="match status" value="1"/>
</dbReference>
<dbReference type="OrthoDB" id="9790747at2"/>
<dbReference type="EMBL" id="FNBL01000002">
    <property type="protein sequence ID" value="SDF08900.1"/>
    <property type="molecule type" value="Genomic_DNA"/>
</dbReference>
<dbReference type="RefSeq" id="WP_074641951.1">
    <property type="nucleotide sequence ID" value="NZ_FNBL01000002.1"/>
</dbReference>
<sequence length="122" mass="13771">MTKHSNDLDTLFSALSDPTRRAILTRLARGPATLSDLHTPHDMALPSLMAHVKKLETAGLISTEKQGRIRTCRLTPGAFTPVQSWLEEQRSLWTSRLDRFDAYVTQLAQPNQEQTDDPRSKD</sequence>
<dbReference type="InterPro" id="IPR036390">
    <property type="entry name" value="WH_DNA-bd_sf"/>
</dbReference>
<keyword evidence="2" id="KW-0238">DNA-binding</keyword>
<dbReference type="SMART" id="SM00418">
    <property type="entry name" value="HTH_ARSR"/>
    <property type="match status" value="1"/>
</dbReference>
<dbReference type="InterPro" id="IPR036388">
    <property type="entry name" value="WH-like_DNA-bd_sf"/>
</dbReference>
<dbReference type="Pfam" id="PF12840">
    <property type="entry name" value="HTH_20"/>
    <property type="match status" value="1"/>
</dbReference>
<accession>A0A1G7I866</accession>
<reference evidence="2 3" key="1">
    <citation type="submission" date="2016-10" db="EMBL/GenBank/DDBJ databases">
        <authorList>
            <person name="de Groot N.N."/>
        </authorList>
    </citation>
    <scope>NUCLEOTIDE SEQUENCE [LARGE SCALE GENOMIC DNA]</scope>
    <source>
        <strain evidence="2 3">DSM 27375</strain>
    </source>
</reference>
<dbReference type="GO" id="GO:0003677">
    <property type="term" value="F:DNA binding"/>
    <property type="evidence" value="ECO:0007669"/>
    <property type="project" value="UniProtKB-KW"/>
</dbReference>
<proteinExistence type="predicted"/>
<dbReference type="CDD" id="cd00090">
    <property type="entry name" value="HTH_ARSR"/>
    <property type="match status" value="1"/>
</dbReference>
<dbReference type="GO" id="GO:0003700">
    <property type="term" value="F:DNA-binding transcription factor activity"/>
    <property type="evidence" value="ECO:0007669"/>
    <property type="project" value="InterPro"/>
</dbReference>
<dbReference type="PROSITE" id="PS50987">
    <property type="entry name" value="HTH_ARSR_2"/>
    <property type="match status" value="1"/>
</dbReference>
<evidence type="ECO:0000313" key="3">
    <source>
        <dbReference type="Proteomes" id="UP000182284"/>
    </source>
</evidence>